<comment type="caution">
    <text evidence="2">The sequence shown here is derived from an EMBL/GenBank/DDBJ whole genome shotgun (WGS) entry which is preliminary data.</text>
</comment>
<dbReference type="AlphaFoldDB" id="X1RNY0"/>
<feature type="non-terminal residue" evidence="2">
    <location>
        <position position="1"/>
    </location>
</feature>
<dbReference type="InterPro" id="IPR006869">
    <property type="entry name" value="DUF547"/>
</dbReference>
<dbReference type="PANTHER" id="PTHR46361:SF3">
    <property type="entry name" value="ELECTRON CARRIER_ PROTEIN DISULFIDE OXIDOREDUCTASE"/>
    <property type="match status" value="1"/>
</dbReference>
<feature type="domain" description="DUF547" evidence="1">
    <location>
        <begin position="1"/>
        <end position="119"/>
    </location>
</feature>
<evidence type="ECO:0000313" key="2">
    <source>
        <dbReference type="EMBL" id="GAI82442.1"/>
    </source>
</evidence>
<sequence>AFWTNIYNILIIHGVIELEVQRSVMEIVNFFRRIGYFIGGLFFSPDDIEHGILRSNKSHPLLPWKQFSRHDQRNQLIIRKFDPRIHFSLVCAASSCPPVEFYDAEKINKQLDISARSFLNRRGIILDREKKILYLSKIFQWYSGDFGSNWSERLIYIASFIKNEKRSYILNHLNELKIQFLPYQWNLNETLK</sequence>
<name>X1RNY0_9ZZZZ</name>
<reference evidence="2" key="1">
    <citation type="journal article" date="2014" name="Front. Microbiol.">
        <title>High frequency of phylogenetically diverse reductive dehalogenase-homologous genes in deep subseafloor sedimentary metagenomes.</title>
        <authorList>
            <person name="Kawai M."/>
            <person name="Futagami T."/>
            <person name="Toyoda A."/>
            <person name="Takaki Y."/>
            <person name="Nishi S."/>
            <person name="Hori S."/>
            <person name="Arai W."/>
            <person name="Tsubouchi T."/>
            <person name="Morono Y."/>
            <person name="Uchiyama I."/>
            <person name="Ito T."/>
            <person name="Fujiyama A."/>
            <person name="Inagaki F."/>
            <person name="Takami H."/>
        </authorList>
    </citation>
    <scope>NUCLEOTIDE SEQUENCE</scope>
    <source>
        <strain evidence="2">Expedition CK06-06</strain>
    </source>
</reference>
<proteinExistence type="predicted"/>
<dbReference type="PANTHER" id="PTHR46361">
    <property type="entry name" value="ELECTRON CARRIER/ PROTEIN DISULFIDE OXIDOREDUCTASE"/>
    <property type="match status" value="1"/>
</dbReference>
<protein>
    <recommendedName>
        <fullName evidence="1">DUF547 domain-containing protein</fullName>
    </recommendedName>
</protein>
<dbReference type="Pfam" id="PF04784">
    <property type="entry name" value="DUF547"/>
    <property type="match status" value="1"/>
</dbReference>
<organism evidence="2">
    <name type="scientific">marine sediment metagenome</name>
    <dbReference type="NCBI Taxonomy" id="412755"/>
    <lineage>
        <taxon>unclassified sequences</taxon>
        <taxon>metagenomes</taxon>
        <taxon>ecological metagenomes</taxon>
    </lineage>
</organism>
<evidence type="ECO:0000259" key="1">
    <source>
        <dbReference type="Pfam" id="PF04784"/>
    </source>
</evidence>
<gene>
    <name evidence="2" type="ORF">S12H4_12203</name>
</gene>
<dbReference type="EMBL" id="BARW01005712">
    <property type="protein sequence ID" value="GAI82442.1"/>
    <property type="molecule type" value="Genomic_DNA"/>
</dbReference>
<accession>X1RNY0</accession>